<dbReference type="Proteomes" id="UP001374584">
    <property type="component" value="Unassembled WGS sequence"/>
</dbReference>
<reference evidence="1 2" key="1">
    <citation type="submission" date="2024-01" db="EMBL/GenBank/DDBJ databases">
        <title>The genomes of 5 underutilized Papilionoideae crops provide insights into root nodulation and disease resistanc.</title>
        <authorList>
            <person name="Jiang F."/>
        </authorList>
    </citation>
    <scope>NUCLEOTIDE SEQUENCE [LARGE SCALE GENOMIC DNA]</scope>
    <source>
        <strain evidence="1">JINMINGXINNONG_FW02</strain>
        <tissue evidence="1">Leaves</tissue>
    </source>
</reference>
<sequence>MHVFDLTVYKESADDVVSATNPHRADYGFHAWPVQSEAILKVDNQFESYLCIFDICRRLQRVLVLALRCGGGGRFCKKRFSYVVFGCVVPKKISTTALIVL</sequence>
<dbReference type="EMBL" id="JAYMYR010000009">
    <property type="protein sequence ID" value="KAK7342417.1"/>
    <property type="molecule type" value="Genomic_DNA"/>
</dbReference>
<comment type="caution">
    <text evidence="1">The sequence shown here is derived from an EMBL/GenBank/DDBJ whole genome shotgun (WGS) entry which is preliminary data.</text>
</comment>
<evidence type="ECO:0000313" key="2">
    <source>
        <dbReference type="Proteomes" id="UP001374584"/>
    </source>
</evidence>
<protein>
    <submittedName>
        <fullName evidence="1">Uncharacterized protein</fullName>
    </submittedName>
</protein>
<proteinExistence type="predicted"/>
<name>A0AAN9LUK4_PHACN</name>
<accession>A0AAN9LUK4</accession>
<keyword evidence="2" id="KW-1185">Reference proteome</keyword>
<dbReference type="AlphaFoldDB" id="A0AAN9LUK4"/>
<organism evidence="1 2">
    <name type="scientific">Phaseolus coccineus</name>
    <name type="common">Scarlet runner bean</name>
    <name type="synonym">Phaseolus multiflorus</name>
    <dbReference type="NCBI Taxonomy" id="3886"/>
    <lineage>
        <taxon>Eukaryota</taxon>
        <taxon>Viridiplantae</taxon>
        <taxon>Streptophyta</taxon>
        <taxon>Embryophyta</taxon>
        <taxon>Tracheophyta</taxon>
        <taxon>Spermatophyta</taxon>
        <taxon>Magnoliopsida</taxon>
        <taxon>eudicotyledons</taxon>
        <taxon>Gunneridae</taxon>
        <taxon>Pentapetalae</taxon>
        <taxon>rosids</taxon>
        <taxon>fabids</taxon>
        <taxon>Fabales</taxon>
        <taxon>Fabaceae</taxon>
        <taxon>Papilionoideae</taxon>
        <taxon>50 kb inversion clade</taxon>
        <taxon>NPAAA clade</taxon>
        <taxon>indigoferoid/millettioid clade</taxon>
        <taxon>Phaseoleae</taxon>
        <taxon>Phaseolus</taxon>
    </lineage>
</organism>
<gene>
    <name evidence="1" type="ORF">VNO80_25368</name>
</gene>
<evidence type="ECO:0000313" key="1">
    <source>
        <dbReference type="EMBL" id="KAK7342417.1"/>
    </source>
</evidence>